<comment type="caution">
    <text evidence="6">Lacks conserved residue(s) required for the propagation of feature annotation.</text>
</comment>
<dbReference type="InterPro" id="IPR017437">
    <property type="entry name" value="ATP-NAD_kinase_PpnK-typ_C"/>
</dbReference>
<evidence type="ECO:0000256" key="6">
    <source>
        <dbReference type="HAMAP-Rule" id="MF_00361"/>
    </source>
</evidence>
<dbReference type="GO" id="GO:0006741">
    <property type="term" value="P:NADP+ biosynthetic process"/>
    <property type="evidence" value="ECO:0007669"/>
    <property type="project" value="UniProtKB-UniRule"/>
</dbReference>
<dbReference type="HAMAP" id="MF_00361">
    <property type="entry name" value="NAD_kinase"/>
    <property type="match status" value="1"/>
</dbReference>
<dbReference type="Proteomes" id="UP000295718">
    <property type="component" value="Unassembled WGS sequence"/>
</dbReference>
<dbReference type="Pfam" id="PF20143">
    <property type="entry name" value="NAD_kinase_C"/>
    <property type="match status" value="1"/>
</dbReference>
<comment type="cofactor">
    <cofactor evidence="6">
        <name>a divalent metal cation</name>
        <dbReference type="ChEBI" id="CHEBI:60240"/>
    </cofactor>
</comment>
<feature type="active site" description="Proton acceptor" evidence="6">
    <location>
        <position position="53"/>
    </location>
</feature>
<evidence type="ECO:0000256" key="3">
    <source>
        <dbReference type="ARBA" id="ARBA00022857"/>
    </source>
</evidence>
<dbReference type="OrthoDB" id="9774737at2"/>
<protein>
    <recommendedName>
        <fullName evidence="6">NAD kinase</fullName>
        <ecNumber evidence="6">2.7.1.23</ecNumber>
    </recommendedName>
    <alternativeName>
        <fullName evidence="6">ATP-dependent NAD kinase</fullName>
    </alternativeName>
</protein>
<comment type="similarity">
    <text evidence="6">Belongs to the NAD kinase family.</text>
</comment>
<gene>
    <name evidence="6" type="primary">nadK</name>
    <name evidence="7" type="ORF">EDD76_10621</name>
</gene>
<evidence type="ECO:0000256" key="5">
    <source>
        <dbReference type="ARBA" id="ARBA00047925"/>
    </source>
</evidence>
<comment type="caution">
    <text evidence="7">The sequence shown here is derived from an EMBL/GenBank/DDBJ whole genome shotgun (WGS) entry which is preliminary data.</text>
</comment>
<evidence type="ECO:0000256" key="1">
    <source>
        <dbReference type="ARBA" id="ARBA00022679"/>
    </source>
</evidence>
<dbReference type="GO" id="GO:0019674">
    <property type="term" value="P:NAD+ metabolic process"/>
    <property type="evidence" value="ECO:0007669"/>
    <property type="project" value="InterPro"/>
</dbReference>
<dbReference type="InterPro" id="IPR016064">
    <property type="entry name" value="NAD/diacylglycerol_kinase_sf"/>
</dbReference>
<keyword evidence="1 6" id="KW-0808">Transferase</keyword>
<dbReference type="PANTHER" id="PTHR20275">
    <property type="entry name" value="NAD KINASE"/>
    <property type="match status" value="1"/>
</dbReference>
<dbReference type="InterPro" id="IPR017438">
    <property type="entry name" value="ATP-NAD_kinase_N"/>
</dbReference>
<feature type="binding site" evidence="6">
    <location>
        <begin position="140"/>
        <end position="141"/>
    </location>
    <ligand>
        <name>NAD(+)</name>
        <dbReference type="ChEBI" id="CHEBI:57540"/>
    </ligand>
</feature>
<dbReference type="AlphaFoldDB" id="A0A4R1QZF5"/>
<dbReference type="PANTHER" id="PTHR20275:SF0">
    <property type="entry name" value="NAD KINASE"/>
    <property type="match status" value="1"/>
</dbReference>
<accession>A0A4R1QZF5</accession>
<comment type="catalytic activity">
    <reaction evidence="5 6">
        <text>NAD(+) + ATP = ADP + NADP(+) + H(+)</text>
        <dbReference type="Rhea" id="RHEA:18629"/>
        <dbReference type="ChEBI" id="CHEBI:15378"/>
        <dbReference type="ChEBI" id="CHEBI:30616"/>
        <dbReference type="ChEBI" id="CHEBI:57540"/>
        <dbReference type="ChEBI" id="CHEBI:58349"/>
        <dbReference type="ChEBI" id="CHEBI:456216"/>
        <dbReference type="EC" id="2.7.1.23"/>
    </reaction>
</comment>
<keyword evidence="6" id="KW-0963">Cytoplasm</keyword>
<keyword evidence="3 6" id="KW-0521">NADP</keyword>
<keyword evidence="2 6" id="KW-0418">Kinase</keyword>
<dbReference type="GO" id="GO:0005737">
    <property type="term" value="C:cytoplasm"/>
    <property type="evidence" value="ECO:0007669"/>
    <property type="project" value="UniProtKB-SubCell"/>
</dbReference>
<dbReference type="RefSeq" id="WP_031390184.1">
    <property type="nucleotide sequence ID" value="NZ_JPNB01000001.1"/>
</dbReference>
<dbReference type="GO" id="GO:0051287">
    <property type="term" value="F:NAD binding"/>
    <property type="evidence" value="ECO:0007669"/>
    <property type="project" value="UniProtKB-ARBA"/>
</dbReference>
<sequence>MEHFYIIANNHKDCNLEKTNYIRKYLEAHGKRCSIGGDGIPADADCVLVLGGDGTLLQAARDMIDRDTPLLGINLGTLGYLAEVEEVGLEAALEQLLKGEYGIEQRMMLSGRVIRNEFHKNLHKENGILDYDRKDSYALNDIVITRSGSLQIIKFNLYVNGQFLNRYNADGVIVATPTGSTGYNMSAGGPIVEPKAKLLLVTPICPHTLNTRSIVLAPEDEIEIEIVSGREDSVQQVEVNFDGSHKLTLYTGDRVEVKRAAKTTDIVKLSKVSFLEVLHKKMSD</sequence>
<dbReference type="GO" id="GO:0046872">
    <property type="term" value="F:metal ion binding"/>
    <property type="evidence" value="ECO:0007669"/>
    <property type="project" value="UniProtKB-UniRule"/>
</dbReference>
<dbReference type="Pfam" id="PF01513">
    <property type="entry name" value="NAD_kinase"/>
    <property type="match status" value="1"/>
</dbReference>
<dbReference type="Gene3D" id="3.40.50.10330">
    <property type="entry name" value="Probable inorganic polyphosphate/atp-NAD kinase, domain 1"/>
    <property type="match status" value="1"/>
</dbReference>
<keyword evidence="4 6" id="KW-0520">NAD</keyword>
<dbReference type="EMBL" id="SLUO01000006">
    <property type="protein sequence ID" value="TCL58369.1"/>
    <property type="molecule type" value="Genomic_DNA"/>
</dbReference>
<dbReference type="STRING" id="1469948.GCA_000732725_01468"/>
<keyword evidence="6" id="KW-0547">Nucleotide-binding</keyword>
<evidence type="ECO:0000313" key="7">
    <source>
        <dbReference type="EMBL" id="TCL58369.1"/>
    </source>
</evidence>
<proteinExistence type="inferred from homology"/>
<reference evidence="7 8" key="1">
    <citation type="submission" date="2019-03" db="EMBL/GenBank/DDBJ databases">
        <title>Genomic Encyclopedia of Type Strains, Phase IV (KMG-IV): sequencing the most valuable type-strain genomes for metagenomic binning, comparative biology and taxonomic classification.</title>
        <authorList>
            <person name="Goeker M."/>
        </authorList>
    </citation>
    <scope>NUCLEOTIDE SEQUENCE [LARGE SCALE GENOMIC DNA]</scope>
    <source>
        <strain evidence="7 8">DSM 100556</strain>
    </source>
</reference>
<comment type="subcellular location">
    <subcellularLocation>
        <location evidence="6">Cytoplasm</location>
    </subcellularLocation>
</comment>
<keyword evidence="6" id="KW-0067">ATP-binding</keyword>
<comment type="function">
    <text evidence="6">Involved in the regulation of the intracellular balance of NAD and NADP, and is a key enzyme in the biosynthesis of NADP. Catalyzes specifically the phosphorylation on 2'-hydroxyl of the adenosine moiety of NAD to yield NADP.</text>
</comment>
<dbReference type="GO" id="GO:0003951">
    <property type="term" value="F:NAD+ kinase activity"/>
    <property type="evidence" value="ECO:0007669"/>
    <property type="project" value="UniProtKB-UniRule"/>
</dbReference>
<dbReference type="Gene3D" id="2.60.200.30">
    <property type="entry name" value="Probable inorganic polyphosphate/atp-NAD kinase, domain 2"/>
    <property type="match status" value="1"/>
</dbReference>
<feature type="binding site" evidence="6">
    <location>
        <begin position="53"/>
        <end position="54"/>
    </location>
    <ligand>
        <name>NAD(+)</name>
        <dbReference type="ChEBI" id="CHEBI:57540"/>
    </ligand>
</feature>
<evidence type="ECO:0000256" key="4">
    <source>
        <dbReference type="ARBA" id="ARBA00023027"/>
    </source>
</evidence>
<evidence type="ECO:0000313" key="8">
    <source>
        <dbReference type="Proteomes" id="UP000295718"/>
    </source>
</evidence>
<feature type="binding site" evidence="6">
    <location>
        <begin position="181"/>
        <end position="186"/>
    </location>
    <ligand>
        <name>NAD(+)</name>
        <dbReference type="ChEBI" id="CHEBI:57540"/>
    </ligand>
</feature>
<dbReference type="SUPFAM" id="SSF111331">
    <property type="entry name" value="NAD kinase/diacylglycerol kinase-like"/>
    <property type="match status" value="1"/>
</dbReference>
<dbReference type="GO" id="GO:0005524">
    <property type="term" value="F:ATP binding"/>
    <property type="evidence" value="ECO:0007669"/>
    <property type="project" value="UniProtKB-KW"/>
</dbReference>
<evidence type="ECO:0000256" key="2">
    <source>
        <dbReference type="ARBA" id="ARBA00022777"/>
    </source>
</evidence>
<dbReference type="EC" id="2.7.1.23" evidence="6"/>
<organism evidence="7 8">
    <name type="scientific">Kineothrix alysoides</name>
    <dbReference type="NCBI Taxonomy" id="1469948"/>
    <lineage>
        <taxon>Bacteria</taxon>
        <taxon>Bacillati</taxon>
        <taxon>Bacillota</taxon>
        <taxon>Clostridia</taxon>
        <taxon>Lachnospirales</taxon>
        <taxon>Lachnospiraceae</taxon>
        <taxon>Kineothrix</taxon>
    </lineage>
</organism>
<name>A0A4R1QZF5_9FIRM</name>
<dbReference type="InterPro" id="IPR002504">
    <property type="entry name" value="NADK"/>
</dbReference>
<feature type="binding site" evidence="6">
    <location>
        <position position="170"/>
    </location>
    <ligand>
        <name>NAD(+)</name>
        <dbReference type="ChEBI" id="CHEBI:57540"/>
    </ligand>
</feature>
<keyword evidence="8" id="KW-1185">Reference proteome</keyword>